<keyword evidence="4" id="KW-1185">Reference proteome</keyword>
<dbReference type="InterPro" id="IPR041605">
    <property type="entry name" value="Exo_C"/>
</dbReference>
<dbReference type="GO" id="GO:0000166">
    <property type="term" value="F:nucleotide binding"/>
    <property type="evidence" value="ECO:0007669"/>
    <property type="project" value="InterPro"/>
</dbReference>
<dbReference type="InterPro" id="IPR002121">
    <property type="entry name" value="HRDC_dom"/>
</dbReference>
<dbReference type="SMART" id="SM00341">
    <property type="entry name" value="HRDC"/>
    <property type="match status" value="1"/>
</dbReference>
<name>A0A238X0Y7_9PSEU</name>
<dbReference type="SMART" id="SM00474">
    <property type="entry name" value="35EXOc"/>
    <property type="match status" value="1"/>
</dbReference>
<gene>
    <name evidence="3" type="ORF">SAMN06265360_108149</name>
</gene>
<sequence>MTDDPADTARSGGLTALTEPAEGTPPVIEDRAGLQRACDAVAAGSGPVAIDTERASGYRYWQRAYLVQVRRHGSGTHLIDPVALDGALEPLATVLAGTEWVLHAASQDLPCLAELDLHPAALFDTELAARLAGFPRVGLGTLVEQLLGFQLAKGHGAADWSTRPLPRAWLNYAALDVELLLPLRRSLAEVLSRDGKMVWAEEEFDAVRQAPPAAPRSEPWRRTSGIHKVRTRRGLAVVRELWNARDAQARKRDRAPGRVLPDKAIIAAAQAIPGSVEEVVALPGFGGQHQRRHAGTWLRRINVARTSGEHELPLLTRNSSDPPPPNKWGDRDPDAAARLTAARAALTEVAERHELPVENLVQPDLVRKLCWEPPADIGMDGTATALRAGGARPWQVSLTAEPLSRSLGTSAT</sequence>
<evidence type="ECO:0000313" key="4">
    <source>
        <dbReference type="Proteomes" id="UP000198348"/>
    </source>
</evidence>
<dbReference type="InterPro" id="IPR044876">
    <property type="entry name" value="HRDC_dom_sf"/>
</dbReference>
<dbReference type="PANTHER" id="PTHR47649">
    <property type="entry name" value="RIBONUCLEASE D"/>
    <property type="match status" value="1"/>
</dbReference>
<dbReference type="InterPro" id="IPR036397">
    <property type="entry name" value="RNaseH_sf"/>
</dbReference>
<dbReference type="SUPFAM" id="SSF53098">
    <property type="entry name" value="Ribonuclease H-like"/>
    <property type="match status" value="1"/>
</dbReference>
<dbReference type="Pfam" id="PF18305">
    <property type="entry name" value="DNA_pol_A_exoN"/>
    <property type="match status" value="1"/>
</dbReference>
<evidence type="ECO:0000313" key="3">
    <source>
        <dbReference type="EMBL" id="SNR52288.1"/>
    </source>
</evidence>
<proteinExistence type="predicted"/>
<organism evidence="3 4">
    <name type="scientific">Haloechinothrix alba</name>
    <dbReference type="NCBI Taxonomy" id="664784"/>
    <lineage>
        <taxon>Bacteria</taxon>
        <taxon>Bacillati</taxon>
        <taxon>Actinomycetota</taxon>
        <taxon>Actinomycetes</taxon>
        <taxon>Pseudonocardiales</taxon>
        <taxon>Pseudonocardiaceae</taxon>
        <taxon>Haloechinothrix</taxon>
    </lineage>
</organism>
<feature type="region of interest" description="Disordered" evidence="1">
    <location>
        <begin position="309"/>
        <end position="333"/>
    </location>
</feature>
<feature type="region of interest" description="Disordered" evidence="1">
    <location>
        <begin position="1"/>
        <end position="25"/>
    </location>
</feature>
<dbReference type="PANTHER" id="PTHR47649:SF1">
    <property type="entry name" value="RIBONUCLEASE D"/>
    <property type="match status" value="1"/>
</dbReference>
<dbReference type="OrthoDB" id="144122at2"/>
<dbReference type="InterPro" id="IPR012337">
    <property type="entry name" value="RNaseH-like_sf"/>
</dbReference>
<evidence type="ECO:0000259" key="2">
    <source>
        <dbReference type="PROSITE" id="PS50967"/>
    </source>
</evidence>
<reference evidence="4" key="1">
    <citation type="submission" date="2017-06" db="EMBL/GenBank/DDBJ databases">
        <authorList>
            <person name="Varghese N."/>
            <person name="Submissions S."/>
        </authorList>
    </citation>
    <scope>NUCLEOTIDE SEQUENCE [LARGE SCALE GENOMIC DNA]</scope>
    <source>
        <strain evidence="4">DSM 45207</strain>
    </source>
</reference>
<dbReference type="InterPro" id="IPR002562">
    <property type="entry name" value="3'-5'_exonuclease_dom"/>
</dbReference>
<dbReference type="Pfam" id="PF00570">
    <property type="entry name" value="HRDC"/>
    <property type="match status" value="1"/>
</dbReference>
<dbReference type="Gene3D" id="1.10.150.80">
    <property type="entry name" value="HRDC domain"/>
    <property type="match status" value="2"/>
</dbReference>
<protein>
    <submittedName>
        <fullName evidence="3">Ribonuclease D</fullName>
    </submittedName>
</protein>
<dbReference type="GO" id="GO:0003676">
    <property type="term" value="F:nucleic acid binding"/>
    <property type="evidence" value="ECO:0007669"/>
    <property type="project" value="InterPro"/>
</dbReference>
<dbReference type="Pfam" id="PF01612">
    <property type="entry name" value="DNA_pol_A_exo1"/>
    <property type="match status" value="1"/>
</dbReference>
<feature type="domain" description="HRDC" evidence="2">
    <location>
        <begin position="231"/>
        <end position="311"/>
    </location>
</feature>
<dbReference type="Gene3D" id="3.30.420.10">
    <property type="entry name" value="Ribonuclease H-like superfamily/Ribonuclease H"/>
    <property type="match status" value="1"/>
</dbReference>
<accession>A0A238X0Y7</accession>
<dbReference type="GO" id="GO:0008408">
    <property type="term" value="F:3'-5' exonuclease activity"/>
    <property type="evidence" value="ECO:0007669"/>
    <property type="project" value="InterPro"/>
</dbReference>
<dbReference type="SUPFAM" id="SSF47819">
    <property type="entry name" value="HRDC-like"/>
    <property type="match status" value="1"/>
</dbReference>
<dbReference type="InterPro" id="IPR051086">
    <property type="entry name" value="RNase_D-like"/>
</dbReference>
<dbReference type="PROSITE" id="PS50967">
    <property type="entry name" value="HRDC"/>
    <property type="match status" value="1"/>
</dbReference>
<dbReference type="AlphaFoldDB" id="A0A238X0Y7"/>
<dbReference type="InterPro" id="IPR010997">
    <property type="entry name" value="HRDC-like_sf"/>
</dbReference>
<dbReference type="GO" id="GO:0006139">
    <property type="term" value="P:nucleobase-containing compound metabolic process"/>
    <property type="evidence" value="ECO:0007669"/>
    <property type="project" value="InterPro"/>
</dbReference>
<dbReference type="EMBL" id="FZNW01000008">
    <property type="protein sequence ID" value="SNR52288.1"/>
    <property type="molecule type" value="Genomic_DNA"/>
</dbReference>
<evidence type="ECO:0000256" key="1">
    <source>
        <dbReference type="SAM" id="MobiDB-lite"/>
    </source>
</evidence>
<dbReference type="CDD" id="cd06142">
    <property type="entry name" value="RNaseD_exo"/>
    <property type="match status" value="1"/>
</dbReference>
<dbReference type="Proteomes" id="UP000198348">
    <property type="component" value="Unassembled WGS sequence"/>
</dbReference>